<dbReference type="RefSeq" id="WP_151861264.1">
    <property type="nucleotide sequence ID" value="NZ_WBZC01000028.1"/>
</dbReference>
<dbReference type="OrthoDB" id="1917907at2"/>
<accession>A0A6I0FAN6</accession>
<protein>
    <submittedName>
        <fullName evidence="1">Uncharacterized protein</fullName>
    </submittedName>
</protein>
<evidence type="ECO:0000313" key="2">
    <source>
        <dbReference type="Proteomes" id="UP000432715"/>
    </source>
</evidence>
<name>A0A6I0FAN6_9FIRM</name>
<keyword evidence="2" id="KW-1185">Reference proteome</keyword>
<evidence type="ECO:0000313" key="1">
    <source>
        <dbReference type="EMBL" id="KAB3534412.1"/>
    </source>
</evidence>
<sequence>MKLNEMIRNYNPKIIRKVSKRFQNGLEYYITGEPLVIKDNLEVVKVIAVDNAYLFVVCPRCGQIHMYNIMQVRKNNHVVHGNCKGRLLFCGEITDLMEQQDPFIIDESGY</sequence>
<dbReference type="AlphaFoldDB" id="A0A6I0FAN6"/>
<reference evidence="1 2" key="1">
    <citation type="submission" date="2019-10" db="EMBL/GenBank/DDBJ databases">
        <title>Alkaliphilus serpentinus sp. nov. and Alkaliphilus pronyensis sp. nov., two novel anaerobic alkaliphilic species isolated from the serpentinized-hosted hydrothermal field of the Prony Bay (New Caledonia).</title>
        <authorList>
            <person name="Postec A."/>
        </authorList>
    </citation>
    <scope>NUCLEOTIDE SEQUENCE [LARGE SCALE GENOMIC DNA]</scope>
    <source>
        <strain evidence="1 2">LacV</strain>
    </source>
</reference>
<comment type="caution">
    <text evidence="1">The sequence shown here is derived from an EMBL/GenBank/DDBJ whole genome shotgun (WGS) entry which is preliminary data.</text>
</comment>
<dbReference type="EMBL" id="WBZC01000028">
    <property type="protein sequence ID" value="KAB3534412.1"/>
    <property type="molecule type" value="Genomic_DNA"/>
</dbReference>
<dbReference type="Proteomes" id="UP000432715">
    <property type="component" value="Unassembled WGS sequence"/>
</dbReference>
<gene>
    <name evidence="1" type="ORF">F8154_08900</name>
</gene>
<proteinExistence type="predicted"/>
<organism evidence="1 2">
    <name type="scientific">Alkaliphilus pronyensis</name>
    <dbReference type="NCBI Taxonomy" id="1482732"/>
    <lineage>
        <taxon>Bacteria</taxon>
        <taxon>Bacillati</taxon>
        <taxon>Bacillota</taxon>
        <taxon>Clostridia</taxon>
        <taxon>Peptostreptococcales</taxon>
        <taxon>Natronincolaceae</taxon>
        <taxon>Alkaliphilus</taxon>
    </lineage>
</organism>